<protein>
    <submittedName>
        <fullName evidence="2">ATPase family associated with various cellular activities (AAA)</fullName>
    </submittedName>
</protein>
<dbReference type="InterPro" id="IPR027417">
    <property type="entry name" value="P-loop_NTPase"/>
</dbReference>
<dbReference type="SUPFAM" id="SSF52540">
    <property type="entry name" value="P-loop containing nucleoside triphosphate hydrolases"/>
    <property type="match status" value="1"/>
</dbReference>
<dbReference type="Pfam" id="PF00004">
    <property type="entry name" value="AAA"/>
    <property type="match status" value="1"/>
</dbReference>
<evidence type="ECO:0000259" key="1">
    <source>
        <dbReference type="Pfam" id="PF00004"/>
    </source>
</evidence>
<dbReference type="GO" id="GO:0016887">
    <property type="term" value="F:ATP hydrolysis activity"/>
    <property type="evidence" value="ECO:0007669"/>
    <property type="project" value="InterPro"/>
</dbReference>
<dbReference type="STRING" id="178355.SAMN04488062_102254"/>
<evidence type="ECO:0000313" key="3">
    <source>
        <dbReference type="Proteomes" id="UP000199274"/>
    </source>
</evidence>
<accession>A0A1G7XCK1</accession>
<dbReference type="InterPro" id="IPR003959">
    <property type="entry name" value="ATPase_AAA_core"/>
</dbReference>
<dbReference type="Gene3D" id="3.40.50.300">
    <property type="entry name" value="P-loop containing nucleotide triphosphate hydrolases"/>
    <property type="match status" value="1"/>
</dbReference>
<reference evidence="3" key="1">
    <citation type="submission" date="2016-10" db="EMBL/GenBank/DDBJ databases">
        <authorList>
            <person name="Varghese N."/>
            <person name="Submissions S."/>
        </authorList>
    </citation>
    <scope>NUCLEOTIDE SEQUENCE [LARGE SCALE GENOMIC DNA]</scope>
    <source>
        <strain evidence="3">CGMCC 1.2747</strain>
    </source>
</reference>
<gene>
    <name evidence="2" type="ORF">SAMN04488062_102254</name>
</gene>
<dbReference type="RefSeq" id="WP_091255195.1">
    <property type="nucleotide sequence ID" value="NZ_FNDB01000002.1"/>
</dbReference>
<dbReference type="OrthoDB" id="9809379at2"/>
<keyword evidence="3" id="KW-1185">Reference proteome</keyword>
<evidence type="ECO:0000313" key="2">
    <source>
        <dbReference type="EMBL" id="SDG81821.1"/>
    </source>
</evidence>
<dbReference type="Proteomes" id="UP000199274">
    <property type="component" value="Unassembled WGS sequence"/>
</dbReference>
<dbReference type="GO" id="GO:0005524">
    <property type="term" value="F:ATP binding"/>
    <property type="evidence" value="ECO:0007669"/>
    <property type="project" value="InterPro"/>
</dbReference>
<dbReference type="AlphaFoldDB" id="A0A1G7XCK1"/>
<organism evidence="2 3">
    <name type="scientific">Flavobacterium omnivorum</name>
    <dbReference type="NCBI Taxonomy" id="178355"/>
    <lineage>
        <taxon>Bacteria</taxon>
        <taxon>Pseudomonadati</taxon>
        <taxon>Bacteroidota</taxon>
        <taxon>Flavobacteriia</taxon>
        <taxon>Flavobacteriales</taxon>
        <taxon>Flavobacteriaceae</taxon>
        <taxon>Flavobacterium</taxon>
    </lineage>
</organism>
<feature type="domain" description="ATPase AAA-type core" evidence="1">
    <location>
        <begin position="191"/>
        <end position="311"/>
    </location>
</feature>
<proteinExistence type="predicted"/>
<dbReference type="PANTHER" id="PTHR23070">
    <property type="entry name" value="BCS1 AAA-TYPE ATPASE"/>
    <property type="match status" value="1"/>
</dbReference>
<sequence>MENTTKTSVTEDLILKHDAFDIYTGGGHYINQFRLFHAYFGIIPNLKTIDSIIDSKLRDFINKEMENEIQKEHYSQSYEYDTKKNDYSDYFIILKNNIVINLFHQNVYILFNPKQEKEAQELQNLFLRFQIKPTRTKEISLIVNSKNGLKTKDIVIKKPKLNIDLNYNDDFNRVHLSILKNIKKAHTQGLYLFHGLPGTGKSTYIKHLIHLQNKKVIFLSPNMAGNLDSMELTNFLLDNQNCILVIEDAEELILSRDNNHNSKLSFLLNLTDGLLGNSLGIQIIATFNTDLKNIDKALLRKGRLTAIYEFKLLSILKTNILLEKLGREIEVSQPMSVADIYNLEVDTNYCPKLRKAVGFGN</sequence>
<dbReference type="EMBL" id="FNDB01000002">
    <property type="protein sequence ID" value="SDG81821.1"/>
    <property type="molecule type" value="Genomic_DNA"/>
</dbReference>
<dbReference type="InterPro" id="IPR050747">
    <property type="entry name" value="Mitochondrial_chaperone_BCS1"/>
</dbReference>
<name>A0A1G7XCK1_9FLAO</name>